<feature type="region of interest" description="Disordered" evidence="7">
    <location>
        <begin position="109"/>
        <end position="221"/>
    </location>
</feature>
<evidence type="ECO:0000256" key="5">
    <source>
        <dbReference type="ARBA" id="ARBA00023065"/>
    </source>
</evidence>
<keyword evidence="5" id="KW-0406">Ion transport</keyword>
<evidence type="ECO:0000256" key="4">
    <source>
        <dbReference type="ARBA" id="ARBA00022989"/>
    </source>
</evidence>
<reference evidence="9 10" key="1">
    <citation type="submission" date="2018-10" db="EMBL/GenBank/DDBJ databases">
        <title>Fifty Aureobasidium pullulans genomes reveal a recombining polyextremotolerant generalist.</title>
        <authorList>
            <person name="Gostincar C."/>
            <person name="Turk M."/>
            <person name="Zajc J."/>
            <person name="Gunde-Cimerman N."/>
        </authorList>
    </citation>
    <scope>NUCLEOTIDE SEQUENCE [LARGE SCALE GENOMIC DNA]</scope>
    <source>
        <strain evidence="9 10">EXF-3380</strain>
    </source>
</reference>
<evidence type="ECO:0000256" key="7">
    <source>
        <dbReference type="SAM" id="MobiDB-lite"/>
    </source>
</evidence>
<feature type="compositionally biased region" description="Acidic residues" evidence="7">
    <location>
        <begin position="159"/>
        <end position="168"/>
    </location>
</feature>
<feature type="transmembrane region" description="Helical" evidence="8">
    <location>
        <begin position="419"/>
        <end position="443"/>
    </location>
</feature>
<dbReference type="GO" id="GO:1990573">
    <property type="term" value="P:potassium ion import across plasma membrane"/>
    <property type="evidence" value="ECO:0007669"/>
    <property type="project" value="TreeGrafter"/>
</dbReference>
<dbReference type="EMBL" id="QZBU01000845">
    <property type="protein sequence ID" value="TIA59689.1"/>
    <property type="molecule type" value="Genomic_DNA"/>
</dbReference>
<dbReference type="Proteomes" id="UP000304947">
    <property type="component" value="Unassembled WGS sequence"/>
</dbReference>
<keyword evidence="2" id="KW-0813">Transport</keyword>
<gene>
    <name evidence="9" type="ORF">D6C83_03370</name>
</gene>
<dbReference type="Pfam" id="PF02386">
    <property type="entry name" value="TrkH"/>
    <property type="match status" value="1"/>
</dbReference>
<dbReference type="InterPro" id="IPR051143">
    <property type="entry name" value="TrkH_K-transport"/>
</dbReference>
<keyword evidence="3 8" id="KW-0812">Transmembrane</keyword>
<name>A0A4T0DFX9_AURPU</name>
<feature type="compositionally biased region" description="Basic and acidic residues" evidence="7">
    <location>
        <begin position="169"/>
        <end position="179"/>
    </location>
</feature>
<feature type="compositionally biased region" description="Basic and acidic residues" evidence="7">
    <location>
        <begin position="301"/>
        <end position="323"/>
    </location>
</feature>
<comment type="caution">
    <text evidence="9">The sequence shown here is derived from an EMBL/GenBank/DDBJ whole genome shotgun (WGS) entry which is preliminary data.</text>
</comment>
<proteinExistence type="predicted"/>
<keyword evidence="4 8" id="KW-1133">Transmembrane helix</keyword>
<dbReference type="GO" id="GO:0140107">
    <property type="term" value="F:high-affinity potassium ion transmembrane transporter activity"/>
    <property type="evidence" value="ECO:0007669"/>
    <property type="project" value="TreeGrafter"/>
</dbReference>
<feature type="region of interest" description="Disordered" evidence="7">
    <location>
        <begin position="245"/>
        <end position="336"/>
    </location>
</feature>
<evidence type="ECO:0000313" key="9">
    <source>
        <dbReference type="EMBL" id="TIA59689.1"/>
    </source>
</evidence>
<dbReference type="PANTHER" id="PTHR31064">
    <property type="entry name" value="POTASSIUM TRANSPORT PROTEIN DDB_G0292412-RELATED"/>
    <property type="match status" value="1"/>
</dbReference>
<feature type="compositionally biased region" description="Basic and acidic residues" evidence="7">
    <location>
        <begin position="56"/>
        <end position="68"/>
    </location>
</feature>
<dbReference type="PANTHER" id="PTHR31064:SF30">
    <property type="entry name" value="HIGH-AFFINITY POTASSIUM TRANSPORT PROTEIN-RELATED"/>
    <property type="match status" value="1"/>
</dbReference>
<dbReference type="GO" id="GO:0030007">
    <property type="term" value="P:intracellular potassium ion homeostasis"/>
    <property type="evidence" value="ECO:0007669"/>
    <property type="project" value="TreeGrafter"/>
</dbReference>
<evidence type="ECO:0000256" key="8">
    <source>
        <dbReference type="SAM" id="Phobius"/>
    </source>
</evidence>
<evidence type="ECO:0000256" key="2">
    <source>
        <dbReference type="ARBA" id="ARBA00022448"/>
    </source>
</evidence>
<dbReference type="InterPro" id="IPR003445">
    <property type="entry name" value="Cat_transpt"/>
</dbReference>
<evidence type="ECO:0000256" key="6">
    <source>
        <dbReference type="ARBA" id="ARBA00023136"/>
    </source>
</evidence>
<feature type="region of interest" description="Disordered" evidence="7">
    <location>
        <begin position="46"/>
        <end position="70"/>
    </location>
</feature>
<feature type="compositionally biased region" description="Polar residues" evidence="7">
    <location>
        <begin position="273"/>
        <end position="282"/>
    </location>
</feature>
<accession>A0A4T0DFX9</accession>
<dbReference type="GO" id="GO:0005886">
    <property type="term" value="C:plasma membrane"/>
    <property type="evidence" value="ECO:0007669"/>
    <property type="project" value="TreeGrafter"/>
</dbReference>
<evidence type="ECO:0000256" key="3">
    <source>
        <dbReference type="ARBA" id="ARBA00022692"/>
    </source>
</evidence>
<feature type="compositionally biased region" description="Basic and acidic residues" evidence="7">
    <location>
        <begin position="249"/>
        <end position="262"/>
    </location>
</feature>
<sequence length="462" mass="53096">MHTYQQVVLYFIACIANPIFINTCVVFIRLYWFEQRFDHIVKEARSNRRTRTRSRTVSESRPDADPGRVEMGVNGRKITVLHHTTKPNGMSARSANAKVNGMNEKERIEHLSGSVADPFGSTSESGESSEKRETEPTEDARDISDTDENVAPDVILTQEESEEDEEEDQREKEPEEKPADQTWLGRNPSLKREITFADQVKPSAHRRQASNLQSVPERPKPVRLETEHHIAFLERQRNIKDQGTLRIPNPREFDRGDKPHEVDIDEEGDALNRQMTRNTLPSSPRMRARTFSDAPSAEINGDDHPVRRGIIIDEPERPQRDRQQSQSSDTGRSPRFNIFGTLRNFRSRQHGESTTFGRSLSGFTNRTFSFTKSQDRDMADPMPYLSWQPTIGRNSQFVDLSEAQREELGGIEYRALKTLALVLVCYFIGFHLLGVIVFVPWILESRKYGEVVTSIGQNRTWW</sequence>
<comment type="subcellular location">
    <subcellularLocation>
        <location evidence="1">Membrane</location>
        <topology evidence="1">Multi-pass membrane protein</topology>
    </subcellularLocation>
</comment>
<organism evidence="9 10">
    <name type="scientific">Aureobasidium pullulans</name>
    <name type="common">Black yeast</name>
    <name type="synonym">Pullularia pullulans</name>
    <dbReference type="NCBI Taxonomy" id="5580"/>
    <lineage>
        <taxon>Eukaryota</taxon>
        <taxon>Fungi</taxon>
        <taxon>Dikarya</taxon>
        <taxon>Ascomycota</taxon>
        <taxon>Pezizomycotina</taxon>
        <taxon>Dothideomycetes</taxon>
        <taxon>Dothideomycetidae</taxon>
        <taxon>Dothideales</taxon>
        <taxon>Saccotheciaceae</taxon>
        <taxon>Aureobasidium</taxon>
    </lineage>
</organism>
<dbReference type="AlphaFoldDB" id="A0A4T0DFX9"/>
<feature type="transmembrane region" description="Helical" evidence="8">
    <location>
        <begin position="7"/>
        <end position="32"/>
    </location>
</feature>
<keyword evidence="6 8" id="KW-0472">Membrane</keyword>
<evidence type="ECO:0000313" key="10">
    <source>
        <dbReference type="Proteomes" id="UP000304947"/>
    </source>
</evidence>
<evidence type="ECO:0000256" key="1">
    <source>
        <dbReference type="ARBA" id="ARBA00004141"/>
    </source>
</evidence>
<feature type="compositionally biased region" description="Basic and acidic residues" evidence="7">
    <location>
        <begin position="128"/>
        <end position="144"/>
    </location>
</feature>
<protein>
    <submittedName>
        <fullName evidence="9">Potassium transport protein TRK1/TRK2</fullName>
    </submittedName>
</protein>